<keyword evidence="2" id="KW-1185">Reference proteome</keyword>
<reference evidence="1 2" key="1">
    <citation type="submission" date="2018-06" db="EMBL/GenBank/DDBJ databases">
        <authorList>
            <consortium name="Pathogen Informatics"/>
            <person name="Doyle S."/>
        </authorList>
    </citation>
    <scope>NUCLEOTIDE SEQUENCE [LARGE SCALE GENOMIC DNA]</scope>
    <source>
        <strain evidence="2">NCTC 11391</strain>
    </source>
</reference>
<evidence type="ECO:0000313" key="2">
    <source>
        <dbReference type="Proteomes" id="UP000254082"/>
    </source>
</evidence>
<sequence length="88" mass="10012">MILLAAWQLRTENPMSKAPESTSSTRELTDHEKQLAYAKKHQEKINEYVLHHGLGRIESVQINWEQTKWEPAPFIGPESMILAGTVNG</sequence>
<name>A0A380JI20_STRDO</name>
<proteinExistence type="predicted"/>
<dbReference type="EMBL" id="UHFA01000002">
    <property type="protein sequence ID" value="SUN36838.1"/>
    <property type="molecule type" value="Genomic_DNA"/>
</dbReference>
<dbReference type="Proteomes" id="UP000254082">
    <property type="component" value="Unassembled WGS sequence"/>
</dbReference>
<dbReference type="AlphaFoldDB" id="A0A380JI20"/>
<protein>
    <submittedName>
        <fullName evidence="1">Lipoprotein</fullName>
    </submittedName>
</protein>
<gene>
    <name evidence="1" type="ORF">NCTC11391_01773</name>
</gene>
<dbReference type="OrthoDB" id="2235960at2"/>
<organism evidence="1 2">
    <name type="scientific">Streptococcus downei MFe28</name>
    <dbReference type="NCBI Taxonomy" id="764290"/>
    <lineage>
        <taxon>Bacteria</taxon>
        <taxon>Bacillati</taxon>
        <taxon>Bacillota</taxon>
        <taxon>Bacilli</taxon>
        <taxon>Lactobacillales</taxon>
        <taxon>Streptococcaceae</taxon>
        <taxon>Streptococcus</taxon>
    </lineage>
</organism>
<accession>A0A380JI20</accession>
<dbReference type="RefSeq" id="WP_128861656.1">
    <property type="nucleotide sequence ID" value="NZ_UHFA01000002.1"/>
</dbReference>
<evidence type="ECO:0000313" key="1">
    <source>
        <dbReference type="EMBL" id="SUN36838.1"/>
    </source>
</evidence>
<keyword evidence="1" id="KW-0449">Lipoprotein</keyword>